<dbReference type="PROSITE" id="PS51659">
    <property type="entry name" value="GT23"/>
    <property type="match status" value="1"/>
</dbReference>
<keyword evidence="8" id="KW-1185">Reference proteome</keyword>
<dbReference type="GeneTree" id="ENSGT00940000174328"/>
<evidence type="ECO:0000256" key="4">
    <source>
        <dbReference type="SAM" id="MobiDB-lite"/>
    </source>
</evidence>
<dbReference type="InterPro" id="IPR045573">
    <property type="entry name" value="Fut8_N_cat"/>
</dbReference>
<keyword evidence="2 3" id="KW-0808">Transferase</keyword>
<evidence type="ECO:0000256" key="2">
    <source>
        <dbReference type="ARBA" id="ARBA00022679"/>
    </source>
</evidence>
<keyword evidence="5" id="KW-0812">Transmembrane</keyword>
<reference evidence="7" key="2">
    <citation type="submission" date="2025-08" db="UniProtKB">
        <authorList>
            <consortium name="Ensembl"/>
        </authorList>
    </citation>
    <scope>IDENTIFICATION</scope>
</reference>
<dbReference type="Pfam" id="PF19745">
    <property type="entry name" value="FUT8_N_cat"/>
    <property type="match status" value="1"/>
</dbReference>
<feature type="domain" description="GT23" evidence="6">
    <location>
        <begin position="168"/>
        <end position="251"/>
    </location>
</feature>
<evidence type="ECO:0000256" key="1">
    <source>
        <dbReference type="ARBA" id="ARBA00022676"/>
    </source>
</evidence>
<keyword evidence="5" id="KW-1133">Transmembrane helix</keyword>
<keyword evidence="1 3" id="KW-0328">Glycosyltransferase</keyword>
<comment type="caution">
    <text evidence="3">Lacks conserved residue(s) required for the propagation of feature annotation.</text>
</comment>
<evidence type="ECO:0000313" key="7">
    <source>
        <dbReference type="Ensembl" id="ENSCSAVP00000019784.1"/>
    </source>
</evidence>
<dbReference type="GO" id="GO:0006487">
    <property type="term" value="P:protein N-linked glycosylation"/>
    <property type="evidence" value="ECO:0007669"/>
    <property type="project" value="TreeGrafter"/>
</dbReference>
<dbReference type="AlphaFoldDB" id="H2ZQB8"/>
<dbReference type="Proteomes" id="UP000007875">
    <property type="component" value="Unassembled WGS sequence"/>
</dbReference>
<sequence length="251" mass="29070">MSKLKKENKKILEMALKERNLYYMVIAGATACMLLSIFISSQLPPPEELPCDCTDYEISEEFLQQIQKMRKPSEVSRSTLERVVLTRKVRNDIKEMWNALQFELDNLLNHGEVDDALIRLKDRHMALMIEIEDLLKFDESWQNSLSKSLSSYVQNEFKSLQNPPNCNTTSPQMFIKLIGCGLGCEVHNIMTKFLVALGQGRTLFCYTRLISYELNDGFETRFEPLSENCRKPKAKANWQPLKDDELSKNET</sequence>
<reference evidence="8" key="1">
    <citation type="submission" date="2003-08" db="EMBL/GenBank/DDBJ databases">
        <authorList>
            <person name="Birren B."/>
            <person name="Nusbaum C."/>
            <person name="Abebe A."/>
            <person name="Abouelleil A."/>
            <person name="Adekoya E."/>
            <person name="Ait-zahra M."/>
            <person name="Allen N."/>
            <person name="Allen T."/>
            <person name="An P."/>
            <person name="Anderson M."/>
            <person name="Anderson S."/>
            <person name="Arachchi H."/>
            <person name="Armbruster J."/>
            <person name="Bachantsang P."/>
            <person name="Baldwin J."/>
            <person name="Barry A."/>
            <person name="Bayul T."/>
            <person name="Blitshsteyn B."/>
            <person name="Bloom T."/>
            <person name="Blye J."/>
            <person name="Boguslavskiy L."/>
            <person name="Borowsky M."/>
            <person name="Boukhgalter B."/>
            <person name="Brunache A."/>
            <person name="Butler J."/>
            <person name="Calixte N."/>
            <person name="Calvo S."/>
            <person name="Camarata J."/>
            <person name="Campo K."/>
            <person name="Chang J."/>
            <person name="Cheshatsang Y."/>
            <person name="Citroen M."/>
            <person name="Collymore A."/>
            <person name="Considine T."/>
            <person name="Cook A."/>
            <person name="Cooke P."/>
            <person name="Corum B."/>
            <person name="Cuomo C."/>
            <person name="David R."/>
            <person name="Dawoe T."/>
            <person name="Degray S."/>
            <person name="Dodge S."/>
            <person name="Dooley K."/>
            <person name="Dorje P."/>
            <person name="Dorjee K."/>
            <person name="Dorris L."/>
            <person name="Duffey N."/>
            <person name="Dupes A."/>
            <person name="Elkins T."/>
            <person name="Engels R."/>
            <person name="Erickson J."/>
            <person name="Farina A."/>
            <person name="Faro S."/>
            <person name="Ferreira P."/>
            <person name="Fischer H."/>
            <person name="Fitzgerald M."/>
            <person name="Foley K."/>
            <person name="Gage D."/>
            <person name="Galagan J."/>
            <person name="Gearin G."/>
            <person name="Gnerre S."/>
            <person name="Gnirke A."/>
            <person name="Goyette A."/>
            <person name="Graham J."/>
            <person name="Grandbois E."/>
            <person name="Gyaltsen K."/>
            <person name="Hafez N."/>
            <person name="Hagopian D."/>
            <person name="Hagos B."/>
            <person name="Hall J."/>
            <person name="Hatcher B."/>
            <person name="Heller A."/>
            <person name="Higgins H."/>
            <person name="Honan T."/>
            <person name="Horn A."/>
            <person name="Houde N."/>
            <person name="Hughes L."/>
            <person name="Hulme W."/>
            <person name="Husby E."/>
            <person name="Iliev I."/>
            <person name="Jaffe D."/>
            <person name="Jones C."/>
            <person name="Kamal M."/>
            <person name="Kamat A."/>
            <person name="Kamvysselis M."/>
            <person name="Karlsson E."/>
            <person name="Kells C."/>
            <person name="Kieu A."/>
            <person name="Kisner P."/>
            <person name="Kodira C."/>
            <person name="Kulbokas E."/>
            <person name="Labutti K."/>
            <person name="Lama D."/>
            <person name="Landers T."/>
            <person name="Leger J."/>
            <person name="Levine S."/>
            <person name="Lewis D."/>
            <person name="Lewis T."/>
            <person name="Lindblad-toh K."/>
            <person name="Liu X."/>
            <person name="Lokyitsang T."/>
            <person name="Lokyitsang Y."/>
            <person name="Lucien O."/>
            <person name="Lui A."/>
            <person name="Ma L.J."/>
            <person name="Mabbitt R."/>
            <person name="Macdonald J."/>
            <person name="Maclean C."/>
            <person name="Major J."/>
            <person name="Manning J."/>
            <person name="Marabella R."/>
            <person name="Maru K."/>
            <person name="Matthews C."/>
            <person name="Mauceli E."/>
            <person name="Mccarthy M."/>
            <person name="Mcdonough S."/>
            <person name="Mcghee T."/>
            <person name="Meldrim J."/>
            <person name="Meneus L."/>
            <person name="Mesirov J."/>
            <person name="Mihalev A."/>
            <person name="Mihova T."/>
            <person name="Mikkelsen T."/>
            <person name="Mlenga V."/>
            <person name="Moru K."/>
            <person name="Mozes J."/>
            <person name="Mulrain L."/>
            <person name="Munson G."/>
            <person name="Naylor J."/>
            <person name="Newes C."/>
            <person name="Nguyen C."/>
            <person name="Nguyen N."/>
            <person name="Nguyen T."/>
            <person name="Nicol R."/>
            <person name="Nielsen C."/>
            <person name="Nizzari M."/>
            <person name="Norbu C."/>
            <person name="Norbu N."/>
            <person name="O'donnell P."/>
            <person name="Okoawo O."/>
            <person name="O'leary S."/>
            <person name="Omotosho B."/>
            <person name="O'neill K."/>
            <person name="Osman S."/>
            <person name="Parker S."/>
            <person name="Perrin D."/>
            <person name="Phunkhang P."/>
            <person name="Piqani B."/>
            <person name="Purcell S."/>
            <person name="Rachupka T."/>
            <person name="Ramasamy U."/>
            <person name="Rameau R."/>
            <person name="Ray V."/>
            <person name="Raymond C."/>
            <person name="Retta R."/>
            <person name="Richardson S."/>
            <person name="Rise C."/>
            <person name="Rodriguez J."/>
            <person name="Rogers J."/>
            <person name="Rogov P."/>
            <person name="Rutman M."/>
            <person name="Schupbach R."/>
            <person name="Seaman C."/>
            <person name="Settipalli S."/>
            <person name="Sharpe T."/>
            <person name="Sheridan J."/>
            <person name="Sherpa N."/>
            <person name="Shi J."/>
            <person name="Smirnov S."/>
            <person name="Smith C."/>
            <person name="Sougnez C."/>
            <person name="Spencer B."/>
            <person name="Stalker J."/>
            <person name="Stange-thomann N."/>
            <person name="Stavropoulos S."/>
            <person name="Stetson K."/>
            <person name="Stone C."/>
            <person name="Stone S."/>
            <person name="Stubbs M."/>
            <person name="Talamas J."/>
            <person name="Tchuinga P."/>
            <person name="Tenzing P."/>
            <person name="Tesfaye S."/>
            <person name="Theodore J."/>
            <person name="Thoulutsang Y."/>
            <person name="Topham K."/>
            <person name="Towey S."/>
            <person name="Tsamla T."/>
            <person name="Tsomo N."/>
            <person name="Vallee D."/>
            <person name="Vassiliev H."/>
            <person name="Venkataraman V."/>
            <person name="Vinson J."/>
            <person name="Vo A."/>
            <person name="Wade C."/>
            <person name="Wang S."/>
            <person name="Wangchuk T."/>
            <person name="Wangdi T."/>
            <person name="Whittaker C."/>
            <person name="Wilkinson J."/>
            <person name="Wu Y."/>
            <person name="Wyman D."/>
            <person name="Yadav S."/>
            <person name="Yang S."/>
            <person name="Yang X."/>
            <person name="Yeager S."/>
            <person name="Yee E."/>
            <person name="Young G."/>
            <person name="Zainoun J."/>
            <person name="Zembeck L."/>
            <person name="Zimmer A."/>
            <person name="Zody M."/>
            <person name="Lander E."/>
        </authorList>
    </citation>
    <scope>NUCLEOTIDE SEQUENCE [LARGE SCALE GENOMIC DNA]</scope>
</reference>
<dbReference type="PANTHER" id="PTHR13132:SF29">
    <property type="entry name" value="ALPHA-(1,6)-FUCOSYLTRANSFERASE"/>
    <property type="match status" value="1"/>
</dbReference>
<dbReference type="PROSITE" id="PS51257">
    <property type="entry name" value="PROKAR_LIPOPROTEIN"/>
    <property type="match status" value="1"/>
</dbReference>
<keyword evidence="5" id="KW-0472">Membrane</keyword>
<evidence type="ECO:0000256" key="3">
    <source>
        <dbReference type="PROSITE-ProRule" id="PRU00992"/>
    </source>
</evidence>
<proteinExistence type="inferred from homology"/>
<dbReference type="HOGENOM" id="CLU_1109128_0_0_1"/>
<reference evidence="7" key="3">
    <citation type="submission" date="2025-09" db="UniProtKB">
        <authorList>
            <consortium name="Ensembl"/>
        </authorList>
    </citation>
    <scope>IDENTIFICATION</scope>
</reference>
<evidence type="ECO:0000256" key="5">
    <source>
        <dbReference type="SAM" id="Phobius"/>
    </source>
</evidence>
<accession>H2ZQB8</accession>
<name>H2ZQB8_CIOSA</name>
<dbReference type="GO" id="GO:0046921">
    <property type="term" value="F:alpha-(1-&gt;6)-fucosyltransferase activity"/>
    <property type="evidence" value="ECO:0007669"/>
    <property type="project" value="TreeGrafter"/>
</dbReference>
<dbReference type="eggNOG" id="KOG3705">
    <property type="taxonomic scope" value="Eukaryota"/>
</dbReference>
<dbReference type="Ensembl" id="ENSCSAVT00000019997.1">
    <property type="protein sequence ID" value="ENSCSAVP00000019784.1"/>
    <property type="gene ID" value="ENSCSAVG00000011610.1"/>
</dbReference>
<dbReference type="STRING" id="51511.ENSCSAVP00000019784"/>
<feature type="region of interest" description="Disordered" evidence="4">
    <location>
        <begin position="231"/>
        <end position="251"/>
    </location>
</feature>
<evidence type="ECO:0000313" key="8">
    <source>
        <dbReference type="Proteomes" id="UP000007875"/>
    </source>
</evidence>
<comment type="similarity">
    <text evidence="3">Belongs to the glycosyltransferase 23 family.</text>
</comment>
<dbReference type="PANTHER" id="PTHR13132">
    <property type="entry name" value="ALPHA- 1,6 -FUCOSYLTRANSFERASE"/>
    <property type="match status" value="1"/>
</dbReference>
<organism evidence="7 8">
    <name type="scientific">Ciona savignyi</name>
    <name type="common">Pacific transparent sea squirt</name>
    <dbReference type="NCBI Taxonomy" id="51511"/>
    <lineage>
        <taxon>Eukaryota</taxon>
        <taxon>Metazoa</taxon>
        <taxon>Chordata</taxon>
        <taxon>Tunicata</taxon>
        <taxon>Ascidiacea</taxon>
        <taxon>Phlebobranchia</taxon>
        <taxon>Cionidae</taxon>
        <taxon>Ciona</taxon>
    </lineage>
</organism>
<evidence type="ECO:0000259" key="6">
    <source>
        <dbReference type="PROSITE" id="PS51659"/>
    </source>
</evidence>
<feature type="transmembrane region" description="Helical" evidence="5">
    <location>
        <begin position="21"/>
        <end position="39"/>
    </location>
</feature>
<protein>
    <recommendedName>
        <fullName evidence="6">GT23 domain-containing protein</fullName>
    </recommendedName>
</protein>
<dbReference type="InterPro" id="IPR027350">
    <property type="entry name" value="GT23_dom"/>
</dbReference>
<feature type="compositionally biased region" description="Basic and acidic residues" evidence="4">
    <location>
        <begin position="241"/>
        <end position="251"/>
    </location>
</feature>
<dbReference type="InParanoid" id="H2ZQB8"/>